<keyword evidence="5 14" id="KW-0418">Kinase</keyword>
<dbReference type="Proteomes" id="UP001364890">
    <property type="component" value="Unassembled WGS sequence"/>
</dbReference>
<dbReference type="InterPro" id="IPR011009">
    <property type="entry name" value="Kinase-like_dom_sf"/>
</dbReference>
<protein>
    <recommendedName>
        <fullName evidence="1">non-specific serine/threonine protein kinase</fullName>
        <ecNumber evidence="1">2.7.11.1</ecNumber>
    </recommendedName>
</protein>
<keyword evidence="15" id="KW-1185">Reference proteome</keyword>
<keyword evidence="11" id="KW-0812">Transmembrane</keyword>
<evidence type="ECO:0000259" key="12">
    <source>
        <dbReference type="PROSITE" id="PS50011"/>
    </source>
</evidence>
<dbReference type="GO" id="GO:0016301">
    <property type="term" value="F:kinase activity"/>
    <property type="evidence" value="ECO:0007669"/>
    <property type="project" value="UniProtKB-KW"/>
</dbReference>
<dbReference type="RefSeq" id="WP_336496154.1">
    <property type="nucleotide sequence ID" value="NZ_JBAWSY010000001.1"/>
</dbReference>
<dbReference type="PANTHER" id="PTHR43289:SF34">
    <property type="entry name" value="SERINE_THREONINE-PROTEIN KINASE YBDM-RELATED"/>
    <property type="match status" value="1"/>
</dbReference>
<feature type="compositionally biased region" description="Acidic residues" evidence="10">
    <location>
        <begin position="585"/>
        <end position="597"/>
    </location>
</feature>
<dbReference type="CDD" id="cd14014">
    <property type="entry name" value="STKc_PknB_like"/>
    <property type="match status" value="1"/>
</dbReference>
<reference evidence="14 15" key="1">
    <citation type="submission" date="2024-01" db="EMBL/GenBank/DDBJ databases">
        <title>Seven novel Bacillus-like species.</title>
        <authorList>
            <person name="Liu G."/>
        </authorList>
    </citation>
    <scope>NUCLEOTIDE SEQUENCE [LARGE SCALE GENOMIC DNA]</scope>
    <source>
        <strain evidence="14 15">FJAT-51614</strain>
    </source>
</reference>
<dbReference type="InterPro" id="IPR005543">
    <property type="entry name" value="PASTA_dom"/>
</dbReference>
<keyword evidence="2" id="KW-0723">Serine/threonine-protein kinase</keyword>
<dbReference type="PROSITE" id="PS00107">
    <property type="entry name" value="PROTEIN_KINASE_ATP"/>
    <property type="match status" value="1"/>
</dbReference>
<dbReference type="SUPFAM" id="SSF56112">
    <property type="entry name" value="Protein kinase-like (PK-like)"/>
    <property type="match status" value="1"/>
</dbReference>
<dbReference type="PROSITE" id="PS51178">
    <property type="entry name" value="PASTA"/>
    <property type="match status" value="3"/>
</dbReference>
<evidence type="ECO:0000256" key="7">
    <source>
        <dbReference type="ARBA" id="ARBA00047899"/>
    </source>
</evidence>
<dbReference type="Pfam" id="PF03793">
    <property type="entry name" value="PASTA"/>
    <property type="match status" value="3"/>
</dbReference>
<dbReference type="EC" id="2.7.11.1" evidence="1"/>
<dbReference type="CDD" id="cd06577">
    <property type="entry name" value="PASTA_pknB"/>
    <property type="match status" value="3"/>
</dbReference>
<gene>
    <name evidence="14" type="primary">pknB</name>
    <name evidence="14" type="ORF">WAX74_02980</name>
</gene>
<dbReference type="EMBL" id="JBAWSY010000001">
    <property type="protein sequence ID" value="MEI4768622.1"/>
    <property type="molecule type" value="Genomic_DNA"/>
</dbReference>
<evidence type="ECO:0000256" key="3">
    <source>
        <dbReference type="ARBA" id="ARBA00022679"/>
    </source>
</evidence>
<feature type="transmembrane region" description="Helical" evidence="11">
    <location>
        <begin position="332"/>
        <end position="355"/>
    </location>
</feature>
<feature type="region of interest" description="Disordered" evidence="10">
    <location>
        <begin position="576"/>
        <end position="601"/>
    </location>
</feature>
<dbReference type="Gene3D" id="1.10.510.10">
    <property type="entry name" value="Transferase(Phosphotransferase) domain 1"/>
    <property type="match status" value="1"/>
</dbReference>
<name>A0ABU8F0U2_9BACI</name>
<dbReference type="NCBIfam" id="NF033483">
    <property type="entry name" value="PknB_PASTA_kin"/>
    <property type="match status" value="1"/>
</dbReference>
<dbReference type="InterPro" id="IPR017441">
    <property type="entry name" value="Protein_kinase_ATP_BS"/>
</dbReference>
<feature type="domain" description="PASTA" evidence="13">
    <location>
        <begin position="424"/>
        <end position="491"/>
    </location>
</feature>
<comment type="caution">
    <text evidence="14">The sequence shown here is derived from an EMBL/GenBank/DDBJ whole genome shotgun (WGS) entry which is preliminary data.</text>
</comment>
<dbReference type="SMART" id="SM00220">
    <property type="entry name" value="S_TKc"/>
    <property type="match status" value="1"/>
</dbReference>
<keyword evidence="4 9" id="KW-0547">Nucleotide-binding</keyword>
<comment type="catalytic activity">
    <reaction evidence="7">
        <text>L-threonyl-[protein] + ATP = O-phospho-L-threonyl-[protein] + ADP + H(+)</text>
        <dbReference type="Rhea" id="RHEA:46608"/>
        <dbReference type="Rhea" id="RHEA-COMP:11060"/>
        <dbReference type="Rhea" id="RHEA-COMP:11605"/>
        <dbReference type="ChEBI" id="CHEBI:15378"/>
        <dbReference type="ChEBI" id="CHEBI:30013"/>
        <dbReference type="ChEBI" id="CHEBI:30616"/>
        <dbReference type="ChEBI" id="CHEBI:61977"/>
        <dbReference type="ChEBI" id="CHEBI:456216"/>
        <dbReference type="EC" id="2.7.11.1"/>
    </reaction>
</comment>
<evidence type="ECO:0000256" key="2">
    <source>
        <dbReference type="ARBA" id="ARBA00022527"/>
    </source>
</evidence>
<dbReference type="Gene3D" id="2.60.40.2560">
    <property type="match status" value="1"/>
</dbReference>
<keyword evidence="6 9" id="KW-0067">ATP-binding</keyword>
<dbReference type="InterPro" id="IPR000719">
    <property type="entry name" value="Prot_kinase_dom"/>
</dbReference>
<feature type="domain" description="PASTA" evidence="13">
    <location>
        <begin position="492"/>
        <end position="559"/>
    </location>
</feature>
<evidence type="ECO:0000256" key="9">
    <source>
        <dbReference type="PROSITE-ProRule" id="PRU10141"/>
    </source>
</evidence>
<feature type="domain" description="PASTA" evidence="13">
    <location>
        <begin position="356"/>
        <end position="423"/>
    </location>
</feature>
<evidence type="ECO:0000313" key="14">
    <source>
        <dbReference type="EMBL" id="MEI4768622.1"/>
    </source>
</evidence>
<dbReference type="Gene3D" id="3.30.200.20">
    <property type="entry name" value="Phosphorylase Kinase, domain 1"/>
    <property type="match status" value="1"/>
</dbReference>
<dbReference type="Pfam" id="PF00069">
    <property type="entry name" value="Pkinase"/>
    <property type="match status" value="1"/>
</dbReference>
<dbReference type="PROSITE" id="PS00108">
    <property type="entry name" value="PROTEIN_KINASE_ST"/>
    <property type="match status" value="1"/>
</dbReference>
<evidence type="ECO:0000259" key="13">
    <source>
        <dbReference type="PROSITE" id="PS51178"/>
    </source>
</evidence>
<evidence type="ECO:0000256" key="10">
    <source>
        <dbReference type="SAM" id="MobiDB-lite"/>
    </source>
</evidence>
<organism evidence="14 15">
    <name type="scientific">Psychrobacillus mangrovi</name>
    <dbReference type="NCBI Taxonomy" id="3117745"/>
    <lineage>
        <taxon>Bacteria</taxon>
        <taxon>Bacillati</taxon>
        <taxon>Bacillota</taxon>
        <taxon>Bacilli</taxon>
        <taxon>Bacillales</taxon>
        <taxon>Bacillaceae</taxon>
        <taxon>Psychrobacillus</taxon>
    </lineage>
</organism>
<evidence type="ECO:0000256" key="1">
    <source>
        <dbReference type="ARBA" id="ARBA00012513"/>
    </source>
</evidence>
<evidence type="ECO:0000256" key="8">
    <source>
        <dbReference type="ARBA" id="ARBA00048679"/>
    </source>
</evidence>
<evidence type="ECO:0000256" key="5">
    <source>
        <dbReference type="ARBA" id="ARBA00022777"/>
    </source>
</evidence>
<accession>A0ABU8F0U2</accession>
<evidence type="ECO:0000256" key="4">
    <source>
        <dbReference type="ARBA" id="ARBA00022741"/>
    </source>
</evidence>
<evidence type="ECO:0000313" key="15">
    <source>
        <dbReference type="Proteomes" id="UP001364890"/>
    </source>
</evidence>
<feature type="domain" description="Protein kinase" evidence="12">
    <location>
        <begin position="11"/>
        <end position="268"/>
    </location>
</feature>
<dbReference type="InterPro" id="IPR008271">
    <property type="entry name" value="Ser/Thr_kinase_AS"/>
</dbReference>
<proteinExistence type="predicted"/>
<feature type="binding site" evidence="9">
    <location>
        <position position="40"/>
    </location>
    <ligand>
        <name>ATP</name>
        <dbReference type="ChEBI" id="CHEBI:30616"/>
    </ligand>
</feature>
<comment type="catalytic activity">
    <reaction evidence="8">
        <text>L-seryl-[protein] + ATP = O-phospho-L-seryl-[protein] + ADP + H(+)</text>
        <dbReference type="Rhea" id="RHEA:17989"/>
        <dbReference type="Rhea" id="RHEA-COMP:9863"/>
        <dbReference type="Rhea" id="RHEA-COMP:11604"/>
        <dbReference type="ChEBI" id="CHEBI:15378"/>
        <dbReference type="ChEBI" id="CHEBI:29999"/>
        <dbReference type="ChEBI" id="CHEBI:30616"/>
        <dbReference type="ChEBI" id="CHEBI:83421"/>
        <dbReference type="ChEBI" id="CHEBI:456216"/>
        <dbReference type="EC" id="2.7.11.1"/>
    </reaction>
</comment>
<sequence>MLIGKRISGRYKLLEMIGGGGMSHVYLAHDMILDRDVAIKVLRYDFSNEEELRRRFQREALSATSLTHPNIVNIYDVGEDEDIHYIVMEYVKGETLKQYIQRNAPVSPARTITIMRQLTSAIAIAHNNHIIHRDIKPQNILLDEEGKVKVTDFGIAMALSATSYTQTNSVLGTVHYLSPEQARGGTATNRSDIYALGIVLFELLTGQLPFSGESAVSIALKHLQAETPSIRSIIPSIPQSLENVVLKATAKDPNNRYNTAEEMEEDLATALSPERAGEEKFAIAVDNDATKVLPVIKEPVPFQEVEETKKIPVTPNKLDKDVPKKKIKKWKIVAGVIAGVLLLALLFFILFPGVFKPDKVEVPDVANLNVQAAIEQLEAEGFAVGEEILEFSDEVEEGNVIRTSPEAGKLREKETKIDLFISSGKESSEIADYRGRNINQVTELLQNQELRSIKPEEQFSEKPIGEIIGQDPPPGTEIIPSETDLVFTVSKGLDLRSISDLTDWNEKALKDYEKSSGFKIKIADSKYSDTIQKGNVISQQPQANKRVAPGSTIEVVVSDGPKPASTKLVVKTVTIPYEPPKPEEGDGGEEGENEENVEQTAPEEQVVKIYVQDKTRTMAVPIEEFVLTETVERHIKLEISEGQKAAYRVEVGNTVFAQETIDYKDVK</sequence>
<evidence type="ECO:0000256" key="11">
    <source>
        <dbReference type="SAM" id="Phobius"/>
    </source>
</evidence>
<dbReference type="SMART" id="SM00740">
    <property type="entry name" value="PASTA"/>
    <property type="match status" value="3"/>
</dbReference>
<evidence type="ECO:0000256" key="6">
    <source>
        <dbReference type="ARBA" id="ARBA00022840"/>
    </source>
</evidence>
<keyword evidence="3" id="KW-0808">Transferase</keyword>
<keyword evidence="11" id="KW-0472">Membrane</keyword>
<dbReference type="PANTHER" id="PTHR43289">
    <property type="entry name" value="MITOGEN-ACTIVATED PROTEIN KINASE KINASE KINASE 20-RELATED"/>
    <property type="match status" value="1"/>
</dbReference>
<dbReference type="Gene3D" id="3.30.10.20">
    <property type="match status" value="3"/>
</dbReference>
<dbReference type="PROSITE" id="PS50011">
    <property type="entry name" value="PROTEIN_KINASE_DOM"/>
    <property type="match status" value="1"/>
</dbReference>
<keyword evidence="11" id="KW-1133">Transmembrane helix</keyword>